<feature type="transmembrane region" description="Helical" evidence="6">
    <location>
        <begin position="113"/>
        <end position="138"/>
    </location>
</feature>
<keyword evidence="5" id="KW-0046">Antibiotic resistance</keyword>
<feature type="transmembrane region" description="Helical" evidence="6">
    <location>
        <begin position="243"/>
        <end position="261"/>
    </location>
</feature>
<evidence type="ECO:0000256" key="1">
    <source>
        <dbReference type="ARBA" id="ARBA00004651"/>
    </source>
</evidence>
<evidence type="ECO:0000313" key="9">
    <source>
        <dbReference type="Proteomes" id="UP000318103"/>
    </source>
</evidence>
<feature type="transmembrane region" description="Helical" evidence="6">
    <location>
        <begin position="147"/>
        <end position="170"/>
    </location>
</feature>
<dbReference type="PANTHER" id="PTHR42718:SF39">
    <property type="entry name" value="ACTINORHODIN TRANSPORTER-RELATED"/>
    <property type="match status" value="1"/>
</dbReference>
<dbReference type="Gene3D" id="1.20.1720.10">
    <property type="entry name" value="Multidrug resistance protein D"/>
    <property type="match status" value="1"/>
</dbReference>
<keyword evidence="3 6" id="KW-1133">Transmembrane helix</keyword>
<feature type="transmembrane region" description="Helical" evidence="6">
    <location>
        <begin position="378"/>
        <end position="401"/>
    </location>
</feature>
<feature type="transmembrane region" description="Helical" evidence="6">
    <location>
        <begin position="56"/>
        <end position="76"/>
    </location>
</feature>
<dbReference type="CDD" id="cd17321">
    <property type="entry name" value="MFS_MMR_MDR_like"/>
    <property type="match status" value="1"/>
</dbReference>
<dbReference type="Proteomes" id="UP000318103">
    <property type="component" value="Unassembled WGS sequence"/>
</dbReference>
<evidence type="ECO:0000313" key="8">
    <source>
        <dbReference type="EMBL" id="TQK98347.1"/>
    </source>
</evidence>
<feature type="transmembrane region" description="Helical" evidence="6">
    <location>
        <begin position="213"/>
        <end position="231"/>
    </location>
</feature>
<evidence type="ECO:0000256" key="3">
    <source>
        <dbReference type="ARBA" id="ARBA00022989"/>
    </source>
</evidence>
<organism evidence="8 9">
    <name type="scientific">Streptomyces puniciscabiei</name>
    <dbReference type="NCBI Taxonomy" id="164348"/>
    <lineage>
        <taxon>Bacteria</taxon>
        <taxon>Bacillati</taxon>
        <taxon>Actinomycetota</taxon>
        <taxon>Actinomycetes</taxon>
        <taxon>Kitasatosporales</taxon>
        <taxon>Streptomycetaceae</taxon>
        <taxon>Streptomyces</taxon>
    </lineage>
</organism>
<protein>
    <submittedName>
        <fullName evidence="8">EmrB/QacA subfamily drug resistance transporter</fullName>
    </submittedName>
</protein>
<dbReference type="SUPFAM" id="SSF103473">
    <property type="entry name" value="MFS general substrate transporter"/>
    <property type="match status" value="1"/>
</dbReference>
<feature type="transmembrane region" description="Helical" evidence="6">
    <location>
        <begin position="347"/>
        <end position="366"/>
    </location>
</feature>
<evidence type="ECO:0000256" key="2">
    <source>
        <dbReference type="ARBA" id="ARBA00022692"/>
    </source>
</evidence>
<sequence>MATEATTAQSADADRTGPGSATLLVVVLPVFMVSLDFFIVNVAVPSITKDLHASSAAIQFLVAGYGLAYAAMLITGGRLGDIAGRRRMYMIGLVLFTAASLLCGVAPDSGSLVVGRILQGLAAAMMSPQALALVNILFTGAARAKAFAFYGLAVGLGGVLGQLVGGVLIQADIFGLDWRSCFLINLPFGIVAMVALPRLVAESKSPGRTRLDLAGSVLLAMALTAVVLPLVEGREQHWPLWSWILLAVAAPLLAVFALYQHQVQRRGGSPLISLSLFRERSFTVGILTELVYFSSSASFFLILAIYLQQGCGLDALEAGLLALPIGLGFLVSSIYASKLAARLGRQVLAIGAAIQIAGLLALHLLVSHVGVTGELAELAPALLVYGVGSGLVMAPLVSVVLSRVSPQHAGAGSGALSTALQVGNALGVAVIGIIFYGKLDHASPAEGLGVFATAFNSALVYLTLFSAAVVVLVQFLPGNRARTDG</sequence>
<dbReference type="InterPro" id="IPR011701">
    <property type="entry name" value="MFS"/>
</dbReference>
<keyword evidence="9" id="KW-1185">Reference proteome</keyword>
<proteinExistence type="predicted"/>
<dbReference type="GO" id="GO:0046677">
    <property type="term" value="P:response to antibiotic"/>
    <property type="evidence" value="ECO:0007669"/>
    <property type="project" value="UniProtKB-KW"/>
</dbReference>
<evidence type="ECO:0000256" key="4">
    <source>
        <dbReference type="ARBA" id="ARBA00023136"/>
    </source>
</evidence>
<dbReference type="EMBL" id="VFNX01000001">
    <property type="protein sequence ID" value="TQK98347.1"/>
    <property type="molecule type" value="Genomic_DNA"/>
</dbReference>
<name>A0A542UGY5_9ACTN</name>
<evidence type="ECO:0000256" key="5">
    <source>
        <dbReference type="ARBA" id="ARBA00023251"/>
    </source>
</evidence>
<evidence type="ECO:0000259" key="7">
    <source>
        <dbReference type="PROSITE" id="PS50850"/>
    </source>
</evidence>
<gene>
    <name evidence="8" type="ORF">FB563_3369</name>
</gene>
<dbReference type="PANTHER" id="PTHR42718">
    <property type="entry name" value="MAJOR FACILITATOR SUPERFAMILY MULTIDRUG TRANSPORTER MFSC"/>
    <property type="match status" value="1"/>
</dbReference>
<keyword evidence="2 6" id="KW-0812">Transmembrane</keyword>
<comment type="subcellular location">
    <subcellularLocation>
        <location evidence="1">Cell membrane</location>
        <topology evidence="1">Multi-pass membrane protein</topology>
    </subcellularLocation>
</comment>
<evidence type="ECO:0000256" key="6">
    <source>
        <dbReference type="SAM" id="Phobius"/>
    </source>
</evidence>
<keyword evidence="4 6" id="KW-0472">Membrane</keyword>
<feature type="transmembrane region" description="Helical" evidence="6">
    <location>
        <begin position="318"/>
        <end position="335"/>
    </location>
</feature>
<feature type="transmembrane region" description="Helical" evidence="6">
    <location>
        <begin position="448"/>
        <end position="473"/>
    </location>
</feature>
<comment type="caution">
    <text evidence="8">The sequence shown here is derived from an EMBL/GenBank/DDBJ whole genome shotgun (WGS) entry which is preliminary data.</text>
</comment>
<reference evidence="8 9" key="1">
    <citation type="submission" date="2019-06" db="EMBL/GenBank/DDBJ databases">
        <title>Sequencing the genomes of 1000 actinobacteria strains.</title>
        <authorList>
            <person name="Klenk H.-P."/>
        </authorList>
    </citation>
    <scope>NUCLEOTIDE SEQUENCE [LARGE SCALE GENOMIC DNA]</scope>
    <source>
        <strain evidence="8 9">DSM 41929</strain>
    </source>
</reference>
<dbReference type="InterPro" id="IPR036259">
    <property type="entry name" value="MFS_trans_sf"/>
</dbReference>
<feature type="transmembrane region" description="Helical" evidence="6">
    <location>
        <begin position="182"/>
        <end position="201"/>
    </location>
</feature>
<dbReference type="Gene3D" id="1.20.1250.20">
    <property type="entry name" value="MFS general substrate transporter like domains"/>
    <property type="match status" value="1"/>
</dbReference>
<dbReference type="OrthoDB" id="783189at2"/>
<dbReference type="Pfam" id="PF07690">
    <property type="entry name" value="MFS_1"/>
    <property type="match status" value="1"/>
</dbReference>
<feature type="transmembrane region" description="Helical" evidence="6">
    <location>
        <begin position="21"/>
        <end position="44"/>
    </location>
</feature>
<feature type="transmembrane region" description="Helical" evidence="6">
    <location>
        <begin position="88"/>
        <end position="107"/>
    </location>
</feature>
<dbReference type="PROSITE" id="PS50850">
    <property type="entry name" value="MFS"/>
    <property type="match status" value="1"/>
</dbReference>
<dbReference type="GO" id="GO:0005886">
    <property type="term" value="C:plasma membrane"/>
    <property type="evidence" value="ECO:0007669"/>
    <property type="project" value="UniProtKB-SubCell"/>
</dbReference>
<dbReference type="AlphaFoldDB" id="A0A542UGY5"/>
<dbReference type="InterPro" id="IPR020846">
    <property type="entry name" value="MFS_dom"/>
</dbReference>
<feature type="transmembrane region" description="Helical" evidence="6">
    <location>
        <begin position="282"/>
        <end position="306"/>
    </location>
</feature>
<feature type="domain" description="Major facilitator superfamily (MFS) profile" evidence="7">
    <location>
        <begin position="22"/>
        <end position="480"/>
    </location>
</feature>
<feature type="transmembrane region" description="Helical" evidence="6">
    <location>
        <begin position="413"/>
        <end position="436"/>
    </location>
</feature>
<accession>A0A542UGY5</accession>
<dbReference type="RefSeq" id="WP_063797030.1">
    <property type="nucleotide sequence ID" value="NZ_JBPJFI010000001.1"/>
</dbReference>
<dbReference type="GO" id="GO:0022857">
    <property type="term" value="F:transmembrane transporter activity"/>
    <property type="evidence" value="ECO:0007669"/>
    <property type="project" value="InterPro"/>
</dbReference>